<feature type="transmembrane region" description="Helical" evidence="1">
    <location>
        <begin position="218"/>
        <end position="235"/>
    </location>
</feature>
<feature type="transmembrane region" description="Helical" evidence="1">
    <location>
        <begin position="123"/>
        <end position="143"/>
    </location>
</feature>
<dbReference type="EMBL" id="BAABLM010000002">
    <property type="protein sequence ID" value="GAA4670835.1"/>
    <property type="molecule type" value="Genomic_DNA"/>
</dbReference>
<feature type="transmembrane region" description="Helical" evidence="1">
    <location>
        <begin position="80"/>
        <end position="102"/>
    </location>
</feature>
<keyword evidence="1" id="KW-0812">Transmembrane</keyword>
<reference evidence="4" key="1">
    <citation type="journal article" date="2019" name="Int. J. Syst. Evol. Microbiol.">
        <title>The Global Catalogue of Microorganisms (GCM) 10K type strain sequencing project: providing services to taxonomists for standard genome sequencing and annotation.</title>
        <authorList>
            <consortium name="The Broad Institute Genomics Platform"/>
            <consortium name="The Broad Institute Genome Sequencing Center for Infectious Disease"/>
            <person name="Wu L."/>
            <person name="Ma J."/>
        </authorList>
    </citation>
    <scope>NUCLEOTIDE SEQUENCE [LARGE SCALE GENOMIC DNA]</scope>
    <source>
        <strain evidence="4">JCM 18956</strain>
    </source>
</reference>
<keyword evidence="4" id="KW-1185">Reference proteome</keyword>
<keyword evidence="1" id="KW-1133">Transmembrane helix</keyword>
<evidence type="ECO:0000313" key="4">
    <source>
        <dbReference type="Proteomes" id="UP001501295"/>
    </source>
</evidence>
<keyword evidence="1" id="KW-0472">Membrane</keyword>
<protein>
    <submittedName>
        <fullName evidence="3">CPBP family intramembrane metalloprotease</fullName>
    </submittedName>
</protein>
<feature type="transmembrane region" description="Helical" evidence="1">
    <location>
        <begin position="242"/>
        <end position="262"/>
    </location>
</feature>
<gene>
    <name evidence="3" type="ORF">GCM10025780_12970</name>
</gene>
<organism evidence="3 4">
    <name type="scientific">Frondihabitans cladoniiphilus</name>
    <dbReference type="NCBI Taxonomy" id="715785"/>
    <lineage>
        <taxon>Bacteria</taxon>
        <taxon>Bacillati</taxon>
        <taxon>Actinomycetota</taxon>
        <taxon>Actinomycetes</taxon>
        <taxon>Micrococcales</taxon>
        <taxon>Microbacteriaceae</taxon>
        <taxon>Frondihabitans</taxon>
    </lineage>
</organism>
<dbReference type="GO" id="GO:0008237">
    <property type="term" value="F:metallopeptidase activity"/>
    <property type="evidence" value="ECO:0007669"/>
    <property type="project" value="UniProtKB-KW"/>
</dbReference>
<dbReference type="InterPro" id="IPR003675">
    <property type="entry name" value="Rce1/LyrA-like_dom"/>
</dbReference>
<dbReference type="Pfam" id="PF02517">
    <property type="entry name" value="Rce1-like"/>
    <property type="match status" value="1"/>
</dbReference>
<name>A0ABP8VSK5_9MICO</name>
<keyword evidence="3" id="KW-0378">Hydrolase</keyword>
<keyword evidence="3" id="KW-0645">Protease</keyword>
<feature type="domain" description="CAAX prenyl protease 2/Lysostaphin resistance protein A-like" evidence="2">
    <location>
        <begin position="162"/>
        <end position="253"/>
    </location>
</feature>
<evidence type="ECO:0000256" key="1">
    <source>
        <dbReference type="SAM" id="Phobius"/>
    </source>
</evidence>
<dbReference type="Proteomes" id="UP001501295">
    <property type="component" value="Unassembled WGS sequence"/>
</dbReference>
<dbReference type="RefSeq" id="WP_345374542.1">
    <property type="nucleotide sequence ID" value="NZ_BAABLM010000002.1"/>
</dbReference>
<evidence type="ECO:0000313" key="3">
    <source>
        <dbReference type="EMBL" id="GAA4670835.1"/>
    </source>
</evidence>
<evidence type="ECO:0000259" key="2">
    <source>
        <dbReference type="Pfam" id="PF02517"/>
    </source>
</evidence>
<keyword evidence="3" id="KW-0482">Metalloprotease</keyword>
<proteinExistence type="predicted"/>
<feature type="transmembrane region" description="Helical" evidence="1">
    <location>
        <begin position="32"/>
        <end position="52"/>
    </location>
</feature>
<accession>A0ABP8VSK5</accession>
<sequence>MSRNPAPSARASFPLAEALPVGVSSGRVRAEILLVLGLSLGASAVYSVVQILDLLTRTQSLASQTATLNTSQSSRPVFDFVYQVLSNGFDLVPVVLVAFLVWKQTAPHLARLGIAFNRLGRDALAGVALALAIGIPGIALYFVGRAIGISVDVVPTNLAAHWWTVPVLLFSAFRSGVTEEVIVVAYLYARLRDLGWKTWTIILTAALLRGTYHLYQGFGAFIGNAVMGIVFGWLYTRFGRVLPLVIAHFFMDAAVFVGYPWAAAAFPALFGSHH</sequence>
<comment type="caution">
    <text evidence="3">The sequence shown here is derived from an EMBL/GenBank/DDBJ whole genome shotgun (WGS) entry which is preliminary data.</text>
</comment>